<protein>
    <submittedName>
        <fullName evidence="2">Uncharacterized protein</fullName>
    </submittedName>
</protein>
<keyword evidence="3" id="KW-1185">Reference proteome</keyword>
<evidence type="ECO:0000313" key="2">
    <source>
        <dbReference type="EMBL" id="KAH7157864.1"/>
    </source>
</evidence>
<dbReference type="Proteomes" id="UP000717696">
    <property type="component" value="Unassembled WGS sequence"/>
</dbReference>
<feature type="region of interest" description="Disordered" evidence="1">
    <location>
        <begin position="1"/>
        <end position="35"/>
    </location>
</feature>
<sequence>MDTSVIPEDQQREEERRLEVERQREEERRQQEEEESCWYGYPDSAVYLSPDLVPRVTSGPEFIAELRHQKARLRESVSHDLLIKEGGRAWYPFERLLEVSRLPREFAQMLRYWQGEVHGSNPDSWMVFTPQLARWRKFRSWQKLMREIHPNFYEYVSSTKSYLTKYSTQDMADMVVALEKDPRDQDQLATWIEYLSYEMRGYYGIAWCKSKTSQYHHTAAWRKRANPGALTRRLTRTYIENPVYDQGRSRGLRRLHKSAESERLALMMRARRESPRSTRQRPALSRRRSLDEEDLDWSIKRSDSNGGWGNKMEKYLDTTESFRIARRKVRHQDILLEWIRSEAYKIRNELDAVRERELAAIRERELAALREQQRDIERECVERLARIETILFGPDISLHPSVQHSQSIQAAAQASQLKRPRIPSQEPEDAPREKAVCLHSTQFSVNLAFRPRTLEEARDDAKGADASGADAASSADADTSIDDAPSAASGSPDDEN</sequence>
<feature type="region of interest" description="Disordered" evidence="1">
    <location>
        <begin position="402"/>
        <end position="433"/>
    </location>
</feature>
<proteinExistence type="predicted"/>
<reference evidence="2" key="1">
    <citation type="journal article" date="2021" name="Nat. Commun.">
        <title>Genetic determinants of endophytism in the Arabidopsis root mycobiome.</title>
        <authorList>
            <person name="Mesny F."/>
            <person name="Miyauchi S."/>
            <person name="Thiergart T."/>
            <person name="Pickel B."/>
            <person name="Atanasova L."/>
            <person name="Karlsson M."/>
            <person name="Huettel B."/>
            <person name="Barry K.W."/>
            <person name="Haridas S."/>
            <person name="Chen C."/>
            <person name="Bauer D."/>
            <person name="Andreopoulos W."/>
            <person name="Pangilinan J."/>
            <person name="LaButti K."/>
            <person name="Riley R."/>
            <person name="Lipzen A."/>
            <person name="Clum A."/>
            <person name="Drula E."/>
            <person name="Henrissat B."/>
            <person name="Kohler A."/>
            <person name="Grigoriev I.V."/>
            <person name="Martin F.M."/>
            <person name="Hacquard S."/>
        </authorList>
    </citation>
    <scope>NUCLEOTIDE SEQUENCE</scope>
    <source>
        <strain evidence="2">MPI-CAGE-AT-0021</strain>
    </source>
</reference>
<organism evidence="2 3">
    <name type="scientific">Dactylonectria estremocensis</name>
    <dbReference type="NCBI Taxonomy" id="1079267"/>
    <lineage>
        <taxon>Eukaryota</taxon>
        <taxon>Fungi</taxon>
        <taxon>Dikarya</taxon>
        <taxon>Ascomycota</taxon>
        <taxon>Pezizomycotina</taxon>
        <taxon>Sordariomycetes</taxon>
        <taxon>Hypocreomycetidae</taxon>
        <taxon>Hypocreales</taxon>
        <taxon>Nectriaceae</taxon>
        <taxon>Dactylonectria</taxon>
    </lineage>
</organism>
<feature type="compositionally biased region" description="Low complexity" evidence="1">
    <location>
        <begin position="464"/>
        <end position="489"/>
    </location>
</feature>
<name>A0A9P9JF32_9HYPO</name>
<dbReference type="AlphaFoldDB" id="A0A9P9JF32"/>
<accession>A0A9P9JF32</accession>
<evidence type="ECO:0000256" key="1">
    <source>
        <dbReference type="SAM" id="MobiDB-lite"/>
    </source>
</evidence>
<dbReference type="OrthoDB" id="5419928at2759"/>
<feature type="region of interest" description="Disordered" evidence="1">
    <location>
        <begin position="456"/>
        <end position="496"/>
    </location>
</feature>
<feature type="compositionally biased region" description="Low complexity" evidence="1">
    <location>
        <begin position="402"/>
        <end position="416"/>
    </location>
</feature>
<feature type="region of interest" description="Disordered" evidence="1">
    <location>
        <begin position="268"/>
        <end position="287"/>
    </location>
</feature>
<evidence type="ECO:0000313" key="3">
    <source>
        <dbReference type="Proteomes" id="UP000717696"/>
    </source>
</evidence>
<gene>
    <name evidence="2" type="ORF">B0J13DRAFT_182544</name>
</gene>
<comment type="caution">
    <text evidence="2">The sequence shown here is derived from an EMBL/GenBank/DDBJ whole genome shotgun (WGS) entry which is preliminary data.</text>
</comment>
<dbReference type="EMBL" id="JAGMUU010000003">
    <property type="protein sequence ID" value="KAH7157864.1"/>
    <property type="molecule type" value="Genomic_DNA"/>
</dbReference>
<feature type="compositionally biased region" description="Basic and acidic residues" evidence="1">
    <location>
        <begin position="9"/>
        <end position="31"/>
    </location>
</feature>